<reference evidence="1" key="1">
    <citation type="submission" date="2024-05" db="EMBL/GenBank/DDBJ databases">
        <title>Pontimicrobium maritimus sp. nov., isolated form sea water.</title>
        <authorList>
            <person name="Muhammad N."/>
            <person name="Vuong T.Q."/>
            <person name="Han H.L."/>
            <person name="Kim S.-G."/>
        </authorList>
    </citation>
    <scope>NUCLEOTIDE SEQUENCE</scope>
    <source>
        <strain evidence="1">SW4</strain>
    </source>
</reference>
<proteinExistence type="predicted"/>
<dbReference type="RefSeq" id="WP_347923225.1">
    <property type="nucleotide sequence ID" value="NZ_CP157199.1"/>
</dbReference>
<organism evidence="1">
    <name type="scientific">Pontimicrobium sp. SW4</name>
    <dbReference type="NCBI Taxonomy" id="3153519"/>
    <lineage>
        <taxon>Bacteria</taxon>
        <taxon>Pseudomonadati</taxon>
        <taxon>Bacteroidota</taxon>
        <taxon>Flavobacteriia</taxon>
        <taxon>Flavobacteriales</taxon>
        <taxon>Flavobacteriaceae</taxon>
        <taxon>Pontimicrobium</taxon>
    </lineage>
</organism>
<dbReference type="PROSITE" id="PS51257">
    <property type="entry name" value="PROKAR_LIPOPROTEIN"/>
    <property type="match status" value="1"/>
</dbReference>
<dbReference type="EMBL" id="CP157199">
    <property type="protein sequence ID" value="XBG60999.1"/>
    <property type="molecule type" value="Genomic_DNA"/>
</dbReference>
<protein>
    <submittedName>
        <fullName evidence="1">DUF4837 family protein</fullName>
    </submittedName>
</protein>
<evidence type="ECO:0000313" key="1">
    <source>
        <dbReference type="EMBL" id="XBG60999.1"/>
    </source>
</evidence>
<sequence>MKKLLLIMLSVSLLTSCGDGSKSKRIVSSSSGNINNLQVIVDSDLWLSRIGDELREVFSAEVLGLPQQEPLFSIRQMPPIVFTDFATKNRTILKIERDKPADTKFLKDVYATPQAVVVISGNSAKEIIAEINEHAERIISTFKATEIKEQQRRMSKSLLKINSIEEALGITLSMSSAYRIAKEEGNFFWLRRDIKNGDANLMIYEMPLDAISDGENAINDIIKMRDSIGKAHIPGPIEGSYMITEEAYTPYLNTTIIDNKPAFETKSTWEVKDAFMAGPFINYAIKDEVNNRLLVLEGFVFAPSTGKRDYIFELEAIIRSLKIK</sequence>
<name>A0AAU7BSC7_9FLAO</name>
<dbReference type="AlphaFoldDB" id="A0AAU7BSC7"/>
<dbReference type="Pfam" id="PF16125">
    <property type="entry name" value="DUF4837"/>
    <property type="match status" value="1"/>
</dbReference>
<accession>A0AAU7BSC7</accession>
<dbReference type="InterPro" id="IPR032286">
    <property type="entry name" value="DUF4837"/>
</dbReference>
<gene>
    <name evidence="1" type="ORF">ABGB03_14145</name>
</gene>